<evidence type="ECO:0000313" key="3">
    <source>
        <dbReference type="Proteomes" id="UP000247551"/>
    </source>
</evidence>
<dbReference type="Gene3D" id="3.40.190.10">
    <property type="entry name" value="Periplasmic binding protein-like II"/>
    <property type="match status" value="2"/>
</dbReference>
<feature type="chain" id="PRO_5016422714" description="TRAP transporter TAXI family solute receptor" evidence="1">
    <location>
        <begin position="29"/>
        <end position="328"/>
    </location>
</feature>
<accession>A0A318V3Y7</accession>
<gene>
    <name evidence="2" type="ORF">DFP75_103289</name>
</gene>
<dbReference type="SUPFAM" id="SSF53850">
    <property type="entry name" value="Periplasmic binding protein-like II"/>
    <property type="match status" value="1"/>
</dbReference>
<organism evidence="2 3">
    <name type="scientific">Marinomonas alcarazii</name>
    <dbReference type="NCBI Taxonomy" id="491949"/>
    <lineage>
        <taxon>Bacteria</taxon>
        <taxon>Pseudomonadati</taxon>
        <taxon>Pseudomonadota</taxon>
        <taxon>Gammaproteobacteria</taxon>
        <taxon>Oceanospirillales</taxon>
        <taxon>Oceanospirillaceae</taxon>
        <taxon>Marinomonas</taxon>
    </lineage>
</organism>
<dbReference type="InterPro" id="IPR011852">
    <property type="entry name" value="TRAP_TAXI"/>
</dbReference>
<proteinExistence type="predicted"/>
<reference evidence="2 3" key="1">
    <citation type="submission" date="2018-06" db="EMBL/GenBank/DDBJ databases">
        <title>Genomic Encyclopedia of Type Strains, Phase III (KMG-III): the genomes of soil and plant-associated and newly described type strains.</title>
        <authorList>
            <person name="Whitman W."/>
        </authorList>
    </citation>
    <scope>NUCLEOTIDE SEQUENCE [LARGE SCALE GENOMIC DNA]</scope>
    <source>
        <strain evidence="2 3">CECT 7730</strain>
    </source>
</reference>
<sequence length="328" mass="35612">MSKLMNKLIHTTAAVVVAGGVSATSSFAADVEHFSVGTAGQTGVYYVVGQSICKMVNRDAREHNLRCSAPSTGGSIANLNSIRSGGLNLGIVQSDWQYHSYHGTSNFKDIGPYEDLRAVFSLHSDIFTLVVRDDANIQTFEDLKGKRVNIGNPGSGQRATMLTLMEKKGMKLSDFKLAGELKSSEQSQALCDNKVDAFVMVAGHPVANVKEATSTCATHILDVNGEAVDSLINEFPYYSYATIPGGMYEGTPNDVNTYGLKATLVTSTATSEKTIYNLVKSVFENFERFKRLHPAFANLDPKEMISAGLTAPLHDGAVKYYKERGWIE</sequence>
<dbReference type="PANTHER" id="PTHR42941:SF1">
    <property type="entry name" value="SLL1037 PROTEIN"/>
    <property type="match status" value="1"/>
</dbReference>
<evidence type="ECO:0000313" key="2">
    <source>
        <dbReference type="EMBL" id="PYF82461.1"/>
    </source>
</evidence>
<dbReference type="NCBIfam" id="TIGR02122">
    <property type="entry name" value="TRAP_TAXI"/>
    <property type="match status" value="1"/>
</dbReference>
<dbReference type="Proteomes" id="UP000247551">
    <property type="component" value="Unassembled WGS sequence"/>
</dbReference>
<comment type="caution">
    <text evidence="2">The sequence shown here is derived from an EMBL/GenBank/DDBJ whole genome shotgun (WGS) entry which is preliminary data.</text>
</comment>
<dbReference type="CDD" id="cd13568">
    <property type="entry name" value="PBP2_TAXI_TRAP_like_3"/>
    <property type="match status" value="1"/>
</dbReference>
<evidence type="ECO:0000256" key="1">
    <source>
        <dbReference type="SAM" id="SignalP"/>
    </source>
</evidence>
<keyword evidence="1" id="KW-0732">Signal</keyword>
<dbReference type="AlphaFoldDB" id="A0A318V3Y7"/>
<feature type="signal peptide" evidence="1">
    <location>
        <begin position="1"/>
        <end position="28"/>
    </location>
</feature>
<keyword evidence="3" id="KW-1185">Reference proteome</keyword>
<dbReference type="RefSeq" id="WP_245927025.1">
    <property type="nucleotide sequence ID" value="NZ_QKLW01000003.1"/>
</dbReference>
<dbReference type="PANTHER" id="PTHR42941">
    <property type="entry name" value="SLL1037 PROTEIN"/>
    <property type="match status" value="1"/>
</dbReference>
<dbReference type="EMBL" id="QKLW01000003">
    <property type="protein sequence ID" value="PYF82461.1"/>
    <property type="molecule type" value="Genomic_DNA"/>
</dbReference>
<name>A0A318V3Y7_9GAMM</name>
<protein>
    <recommendedName>
        <fullName evidence="4">TRAP transporter TAXI family solute receptor</fullName>
    </recommendedName>
</protein>
<dbReference type="Pfam" id="PF16868">
    <property type="entry name" value="NMT1_3"/>
    <property type="match status" value="1"/>
</dbReference>
<evidence type="ECO:0008006" key="4">
    <source>
        <dbReference type="Google" id="ProtNLM"/>
    </source>
</evidence>